<protein>
    <recommendedName>
        <fullName evidence="1">CYTH domain-containing protein</fullName>
    </recommendedName>
</protein>
<evidence type="ECO:0000313" key="2">
    <source>
        <dbReference type="EMBL" id="GHO95176.1"/>
    </source>
</evidence>
<comment type="caution">
    <text evidence="2">The sequence shown here is derived from an EMBL/GenBank/DDBJ whole genome shotgun (WGS) entry which is preliminary data.</text>
</comment>
<dbReference type="SMART" id="SM01118">
    <property type="entry name" value="CYTH"/>
    <property type="match status" value="1"/>
</dbReference>
<name>A0A8J3IRZ8_9CHLR</name>
<proteinExistence type="predicted"/>
<dbReference type="Gene3D" id="2.40.320.10">
    <property type="entry name" value="Hypothetical Protein Pfu-838710-001"/>
    <property type="match status" value="1"/>
</dbReference>
<accession>A0A8J3IRZ8</accession>
<dbReference type="PANTHER" id="PTHR21028:SF2">
    <property type="entry name" value="CYTH DOMAIN-CONTAINING PROTEIN"/>
    <property type="match status" value="1"/>
</dbReference>
<dbReference type="Pfam" id="PF01928">
    <property type="entry name" value="CYTH"/>
    <property type="match status" value="1"/>
</dbReference>
<dbReference type="Proteomes" id="UP000597444">
    <property type="component" value="Unassembled WGS sequence"/>
</dbReference>
<dbReference type="InterPro" id="IPR008173">
    <property type="entry name" value="Adenylyl_cyclase_CyaB"/>
</dbReference>
<reference evidence="2" key="1">
    <citation type="submission" date="2020-10" db="EMBL/GenBank/DDBJ databases">
        <title>Taxonomic study of unclassified bacteria belonging to the class Ktedonobacteria.</title>
        <authorList>
            <person name="Yabe S."/>
            <person name="Wang C.M."/>
            <person name="Zheng Y."/>
            <person name="Sakai Y."/>
            <person name="Cavaletti L."/>
            <person name="Monciardini P."/>
            <person name="Donadio S."/>
        </authorList>
    </citation>
    <scope>NUCLEOTIDE SEQUENCE</scope>
    <source>
        <strain evidence="2">ID150040</strain>
    </source>
</reference>
<evidence type="ECO:0000259" key="1">
    <source>
        <dbReference type="PROSITE" id="PS51707"/>
    </source>
</evidence>
<evidence type="ECO:0000313" key="3">
    <source>
        <dbReference type="Proteomes" id="UP000597444"/>
    </source>
</evidence>
<dbReference type="RefSeq" id="WP_236064991.1">
    <property type="nucleotide sequence ID" value="NZ_BNJK01000001.1"/>
</dbReference>
<dbReference type="PANTHER" id="PTHR21028">
    <property type="entry name" value="SI:CH211-156B7.4"/>
    <property type="match status" value="1"/>
</dbReference>
<organism evidence="2 3">
    <name type="scientific">Reticulibacter mediterranei</name>
    <dbReference type="NCBI Taxonomy" id="2778369"/>
    <lineage>
        <taxon>Bacteria</taxon>
        <taxon>Bacillati</taxon>
        <taxon>Chloroflexota</taxon>
        <taxon>Ktedonobacteria</taxon>
        <taxon>Ktedonobacterales</taxon>
        <taxon>Reticulibacteraceae</taxon>
        <taxon>Reticulibacter</taxon>
    </lineage>
</organism>
<sequence>MIEAELKCRLTPDVRSKLNDYLGTMQWRGDVHNLDIYYDTASWELLRRAVFVRIRNQARLEFKFNEQAEQHHVHCTERTFPLTASGAAIEQINGLFASFLPAWHAASDVTTAITGNYLIELARIDNRREVYTDGLLEVSIDVVEGLGNFLEMEICCSETQEIEKALATLQRLAHDLRAEHIQVGYVELWLREHNLAAYQAGRYHL</sequence>
<dbReference type="PROSITE" id="PS51707">
    <property type="entry name" value="CYTH"/>
    <property type="match status" value="1"/>
</dbReference>
<dbReference type="EMBL" id="BNJK01000001">
    <property type="protein sequence ID" value="GHO95176.1"/>
    <property type="molecule type" value="Genomic_DNA"/>
</dbReference>
<dbReference type="InterPro" id="IPR033469">
    <property type="entry name" value="CYTH-like_dom_sf"/>
</dbReference>
<dbReference type="SUPFAM" id="SSF55154">
    <property type="entry name" value="CYTH-like phosphatases"/>
    <property type="match status" value="1"/>
</dbReference>
<keyword evidence="3" id="KW-1185">Reference proteome</keyword>
<feature type="domain" description="CYTH" evidence="1">
    <location>
        <begin position="1"/>
        <end position="191"/>
    </location>
</feature>
<gene>
    <name evidence="2" type="ORF">KSF_052240</name>
</gene>
<dbReference type="AlphaFoldDB" id="A0A8J3IRZ8"/>
<dbReference type="InterPro" id="IPR023577">
    <property type="entry name" value="CYTH_domain"/>
</dbReference>